<dbReference type="EMBL" id="JARWBG010000059">
    <property type="protein sequence ID" value="MDH2393185.1"/>
    <property type="molecule type" value="Genomic_DNA"/>
</dbReference>
<dbReference type="InterPro" id="IPR007278">
    <property type="entry name" value="DUF397"/>
</dbReference>
<feature type="domain" description="DUF397" evidence="1">
    <location>
        <begin position="24"/>
        <end position="68"/>
    </location>
</feature>
<sequence>MDLYNLPVAGAQFENYCGGNLQGEHESCVEVAAIPSAGSAFVVRDTKPEGAGLELRFTAEELDDFTRGWARKRSLTL</sequence>
<reference evidence="2 3" key="1">
    <citation type="submission" date="2023-04" db="EMBL/GenBank/DDBJ databases">
        <title>Streptomyces chengmaiensis sp. nov. isolated from the stem of mangrove plant in Hainan.</title>
        <authorList>
            <person name="Huang X."/>
            <person name="Zhou S."/>
            <person name="Chu X."/>
            <person name="Xie Y."/>
            <person name="Lin Y."/>
        </authorList>
    </citation>
    <scope>NUCLEOTIDE SEQUENCE [LARGE SCALE GENOMIC DNA]</scope>
    <source>
        <strain evidence="2 3">HNM0663</strain>
    </source>
</reference>
<dbReference type="Pfam" id="PF04149">
    <property type="entry name" value="DUF397"/>
    <property type="match status" value="1"/>
</dbReference>
<comment type="caution">
    <text evidence="2">The sequence shown here is derived from an EMBL/GenBank/DDBJ whole genome shotgun (WGS) entry which is preliminary data.</text>
</comment>
<evidence type="ECO:0000259" key="1">
    <source>
        <dbReference type="Pfam" id="PF04149"/>
    </source>
</evidence>
<protein>
    <submittedName>
        <fullName evidence="2">DUF397 domain-containing protein</fullName>
    </submittedName>
</protein>
<organism evidence="2 3">
    <name type="scientific">Streptomyces chengmaiensis</name>
    <dbReference type="NCBI Taxonomy" id="3040919"/>
    <lineage>
        <taxon>Bacteria</taxon>
        <taxon>Bacillati</taxon>
        <taxon>Actinomycetota</taxon>
        <taxon>Actinomycetes</taxon>
        <taxon>Kitasatosporales</taxon>
        <taxon>Streptomycetaceae</taxon>
        <taxon>Streptomyces</taxon>
    </lineage>
</organism>
<dbReference type="RefSeq" id="WP_240139582.1">
    <property type="nucleotide sequence ID" value="NZ_JARWBG010000059.1"/>
</dbReference>
<dbReference type="Proteomes" id="UP001223144">
    <property type="component" value="Unassembled WGS sequence"/>
</dbReference>
<gene>
    <name evidence="2" type="ORF">QCN29_31305</name>
</gene>
<evidence type="ECO:0000313" key="3">
    <source>
        <dbReference type="Proteomes" id="UP001223144"/>
    </source>
</evidence>
<proteinExistence type="predicted"/>
<accession>A0ABT6HX72</accession>
<name>A0ABT6HX72_9ACTN</name>
<evidence type="ECO:0000313" key="2">
    <source>
        <dbReference type="EMBL" id="MDH2393185.1"/>
    </source>
</evidence>
<keyword evidence="3" id="KW-1185">Reference proteome</keyword>